<evidence type="ECO:0008006" key="3">
    <source>
        <dbReference type="Google" id="ProtNLM"/>
    </source>
</evidence>
<proteinExistence type="predicted"/>
<reference evidence="2" key="1">
    <citation type="journal article" date="2019" name="Int. J. Syst. Evol. Microbiol.">
        <title>The Global Catalogue of Microorganisms (GCM) 10K type strain sequencing project: providing services to taxonomists for standard genome sequencing and annotation.</title>
        <authorList>
            <consortium name="The Broad Institute Genomics Platform"/>
            <consortium name="The Broad Institute Genome Sequencing Center for Infectious Disease"/>
            <person name="Wu L."/>
            <person name="Ma J."/>
        </authorList>
    </citation>
    <scope>NUCLEOTIDE SEQUENCE [LARGE SCALE GENOMIC DNA]</scope>
    <source>
        <strain evidence="2">KACC 12507</strain>
    </source>
</reference>
<organism evidence="1 2">
    <name type="scientific">Glaciecola siphonariae</name>
    <dbReference type="NCBI Taxonomy" id="521012"/>
    <lineage>
        <taxon>Bacteria</taxon>
        <taxon>Pseudomonadati</taxon>
        <taxon>Pseudomonadota</taxon>
        <taxon>Gammaproteobacteria</taxon>
        <taxon>Alteromonadales</taxon>
        <taxon>Alteromonadaceae</taxon>
        <taxon>Glaciecola</taxon>
    </lineage>
</organism>
<dbReference type="RefSeq" id="WP_382410487.1">
    <property type="nucleotide sequence ID" value="NZ_JBHSGU010000021.1"/>
</dbReference>
<gene>
    <name evidence="1" type="ORF">ACFO4O_16360</name>
</gene>
<sequence>MKKFIDWDIEINGRWLDAAHSFGYHLFKQMRADRIAALPIQLSNSEREVAIKAIDDTIYTFMMMFDGIYKFDIDNDHSAEYALIQRIRDNNDDVVSEIELAPDGDELTIGFHGWKENDFGE</sequence>
<dbReference type="EMBL" id="JBHSGU010000021">
    <property type="protein sequence ID" value="MFC4701730.1"/>
    <property type="molecule type" value="Genomic_DNA"/>
</dbReference>
<accession>A0ABV9LZH3</accession>
<protein>
    <recommendedName>
        <fullName evidence="3">Phage protein</fullName>
    </recommendedName>
</protein>
<evidence type="ECO:0000313" key="2">
    <source>
        <dbReference type="Proteomes" id="UP001595897"/>
    </source>
</evidence>
<keyword evidence="2" id="KW-1185">Reference proteome</keyword>
<evidence type="ECO:0000313" key="1">
    <source>
        <dbReference type="EMBL" id="MFC4701730.1"/>
    </source>
</evidence>
<comment type="caution">
    <text evidence="1">The sequence shown here is derived from an EMBL/GenBank/DDBJ whole genome shotgun (WGS) entry which is preliminary data.</text>
</comment>
<name>A0ABV9LZH3_9ALTE</name>
<dbReference type="Proteomes" id="UP001595897">
    <property type="component" value="Unassembled WGS sequence"/>
</dbReference>